<gene>
    <name evidence="1" type="ORF">CQ14_35975</name>
</gene>
<dbReference type="AlphaFoldDB" id="A0A0R3MLB3"/>
<organism evidence="1 2">
    <name type="scientific">Bradyrhizobium lablabi</name>
    <dbReference type="NCBI Taxonomy" id="722472"/>
    <lineage>
        <taxon>Bacteria</taxon>
        <taxon>Pseudomonadati</taxon>
        <taxon>Pseudomonadota</taxon>
        <taxon>Alphaproteobacteria</taxon>
        <taxon>Hyphomicrobiales</taxon>
        <taxon>Nitrobacteraceae</taxon>
        <taxon>Bradyrhizobium</taxon>
    </lineage>
</organism>
<proteinExistence type="predicted"/>
<protein>
    <submittedName>
        <fullName evidence="1">Uncharacterized protein</fullName>
    </submittedName>
</protein>
<name>A0A0R3MLB3_9BRAD</name>
<evidence type="ECO:0000313" key="2">
    <source>
        <dbReference type="Proteomes" id="UP000051660"/>
    </source>
</evidence>
<accession>A0A0R3MLB3</accession>
<dbReference type="Proteomes" id="UP000051660">
    <property type="component" value="Unassembled WGS sequence"/>
</dbReference>
<dbReference type="OrthoDB" id="9895083at2"/>
<dbReference type="RefSeq" id="WP_057860184.1">
    <property type="nucleotide sequence ID" value="NZ_LLYB01000083.1"/>
</dbReference>
<dbReference type="EMBL" id="LLYB01000083">
    <property type="protein sequence ID" value="KRR20996.1"/>
    <property type="molecule type" value="Genomic_DNA"/>
</dbReference>
<evidence type="ECO:0000313" key="1">
    <source>
        <dbReference type="EMBL" id="KRR20996.1"/>
    </source>
</evidence>
<sequence length="70" mass="8072">MSPVTLRRFLVKAFDYEEWAIVVEAYSREDAIRKAEAIYLTDSLGSMDGFELVRSDFGWDARPLVPEVRS</sequence>
<reference evidence="1 2" key="1">
    <citation type="submission" date="2014-03" db="EMBL/GenBank/DDBJ databases">
        <title>Bradyrhizobium valentinum sp. nov., isolated from effective nodules of Lupinus mariae-josephae, a lupine endemic of basic-lime soils in Eastern Spain.</title>
        <authorList>
            <person name="Duran D."/>
            <person name="Rey L."/>
            <person name="Navarro A."/>
            <person name="Busquets A."/>
            <person name="Imperial J."/>
            <person name="Ruiz-Argueso T."/>
        </authorList>
    </citation>
    <scope>NUCLEOTIDE SEQUENCE [LARGE SCALE GENOMIC DNA]</scope>
    <source>
        <strain evidence="1 2">CCBAU 23086</strain>
    </source>
</reference>
<comment type="caution">
    <text evidence="1">The sequence shown here is derived from an EMBL/GenBank/DDBJ whole genome shotgun (WGS) entry which is preliminary data.</text>
</comment>